<gene>
    <name evidence="1" type="ORF">TRFO_13385</name>
</gene>
<evidence type="ECO:0000313" key="2">
    <source>
        <dbReference type="Proteomes" id="UP000179807"/>
    </source>
</evidence>
<dbReference type="RefSeq" id="XP_068369355.1">
    <property type="nucleotide sequence ID" value="XM_068497220.1"/>
</dbReference>
<dbReference type="VEuPathDB" id="TrichDB:TRFO_13385"/>
<evidence type="ECO:0008006" key="3">
    <source>
        <dbReference type="Google" id="ProtNLM"/>
    </source>
</evidence>
<dbReference type="AlphaFoldDB" id="A0A1J4KY84"/>
<protein>
    <recommendedName>
        <fullName evidence="3">TPR Domain containing protein</fullName>
    </recommendedName>
</protein>
<dbReference type="InterPro" id="IPR019734">
    <property type="entry name" value="TPR_rpt"/>
</dbReference>
<dbReference type="InterPro" id="IPR011990">
    <property type="entry name" value="TPR-like_helical_dom_sf"/>
</dbReference>
<proteinExistence type="predicted"/>
<accession>A0A1J4KY84</accession>
<dbReference type="GeneID" id="94831924"/>
<comment type="caution">
    <text evidence="1">The sequence shown here is derived from an EMBL/GenBank/DDBJ whole genome shotgun (WGS) entry which is preliminary data.</text>
</comment>
<evidence type="ECO:0000313" key="1">
    <source>
        <dbReference type="EMBL" id="OHT16219.1"/>
    </source>
</evidence>
<dbReference type="Gene3D" id="1.25.40.10">
    <property type="entry name" value="Tetratricopeptide repeat domain"/>
    <property type="match status" value="1"/>
</dbReference>
<name>A0A1J4KY84_9EUKA</name>
<sequence length="176" mass="20605">MFADHPSDLSHIYFTALLHIGRAFITDEMCQLLIESFEFEQDQMNRNNRLIISSKINVTNALKYFIHLLMAKEKRKVYYFLGIIYYLAHFNMDLAKNNFLYSANMNFKIALNNIGLMYLVHDINTEKALYYLSQASLRKFPISLCILGYLHEKNGEYDQAISCYIEASTNDKNDIL</sequence>
<dbReference type="SMART" id="SM00028">
    <property type="entry name" value="TPR"/>
    <property type="match status" value="1"/>
</dbReference>
<dbReference type="SUPFAM" id="SSF81901">
    <property type="entry name" value="HCP-like"/>
    <property type="match status" value="1"/>
</dbReference>
<reference evidence="1" key="1">
    <citation type="submission" date="2016-10" db="EMBL/GenBank/DDBJ databases">
        <authorList>
            <person name="Benchimol M."/>
            <person name="Almeida L.G."/>
            <person name="Vasconcelos A.T."/>
            <person name="Perreira-Neves A."/>
            <person name="Rosa I.A."/>
            <person name="Tasca T."/>
            <person name="Bogo M.R."/>
            <person name="de Souza W."/>
        </authorList>
    </citation>
    <scope>NUCLEOTIDE SEQUENCE [LARGE SCALE GENOMIC DNA]</scope>
    <source>
        <strain evidence="1">K</strain>
    </source>
</reference>
<dbReference type="Proteomes" id="UP000179807">
    <property type="component" value="Unassembled WGS sequence"/>
</dbReference>
<organism evidence="1 2">
    <name type="scientific">Tritrichomonas foetus</name>
    <dbReference type="NCBI Taxonomy" id="1144522"/>
    <lineage>
        <taxon>Eukaryota</taxon>
        <taxon>Metamonada</taxon>
        <taxon>Parabasalia</taxon>
        <taxon>Tritrichomonadida</taxon>
        <taxon>Tritrichomonadidae</taxon>
        <taxon>Tritrichomonas</taxon>
    </lineage>
</organism>
<keyword evidence="2" id="KW-1185">Reference proteome</keyword>
<dbReference type="EMBL" id="MLAK01000134">
    <property type="protein sequence ID" value="OHT16219.1"/>
    <property type="molecule type" value="Genomic_DNA"/>
</dbReference>